<organism evidence="11 12">
    <name type="scientific">Branchiostoma lanceolatum</name>
    <name type="common">Common lancelet</name>
    <name type="synonym">Amphioxus lanceolatum</name>
    <dbReference type="NCBI Taxonomy" id="7740"/>
    <lineage>
        <taxon>Eukaryota</taxon>
        <taxon>Metazoa</taxon>
        <taxon>Chordata</taxon>
        <taxon>Cephalochordata</taxon>
        <taxon>Leptocardii</taxon>
        <taxon>Amphioxiformes</taxon>
        <taxon>Branchiostomatidae</taxon>
        <taxon>Branchiostoma</taxon>
    </lineage>
</organism>
<accession>A0A8J9ZRF2</accession>
<evidence type="ECO:0000256" key="5">
    <source>
        <dbReference type="ARBA" id="ARBA00022873"/>
    </source>
</evidence>
<comment type="pathway">
    <text evidence="2">Amine and polyamine biosynthesis; carnitine biosynthesis.</text>
</comment>
<keyword evidence="8" id="KW-0408">Iron</keyword>
<dbReference type="Pfam" id="PF06155">
    <property type="entry name" value="GBBH-like_N"/>
    <property type="match status" value="1"/>
</dbReference>
<evidence type="ECO:0000259" key="10">
    <source>
        <dbReference type="Pfam" id="PF06155"/>
    </source>
</evidence>
<keyword evidence="6" id="KW-0223">Dioxygenase</keyword>
<dbReference type="FunFam" id="3.30.2020.30:FF:000002">
    <property type="entry name" value="Putative gamma-butyrobetaine dioxygenase"/>
    <property type="match status" value="1"/>
</dbReference>
<dbReference type="AlphaFoldDB" id="A0A8J9ZRF2"/>
<dbReference type="GO" id="GO:0045329">
    <property type="term" value="P:carnitine biosynthetic process"/>
    <property type="evidence" value="ECO:0007669"/>
    <property type="project" value="UniProtKB-UniPathway"/>
</dbReference>
<evidence type="ECO:0000256" key="6">
    <source>
        <dbReference type="ARBA" id="ARBA00022964"/>
    </source>
</evidence>
<evidence type="ECO:0000256" key="3">
    <source>
        <dbReference type="ARBA" id="ARBA00008654"/>
    </source>
</evidence>
<dbReference type="InterPro" id="IPR038492">
    <property type="entry name" value="GBBH-like_N_sf"/>
</dbReference>
<dbReference type="EMBL" id="OV696689">
    <property type="protein sequence ID" value="CAH1262176.1"/>
    <property type="molecule type" value="Genomic_DNA"/>
</dbReference>
<dbReference type="PANTHER" id="PTHR10696">
    <property type="entry name" value="GAMMA-BUTYROBETAINE HYDROXYLASE-RELATED"/>
    <property type="match status" value="1"/>
</dbReference>
<dbReference type="Proteomes" id="UP000838412">
    <property type="component" value="Chromosome 4"/>
</dbReference>
<keyword evidence="5" id="KW-0124">Carnitine biosynthesis</keyword>
<feature type="domain" description="Gamma-butyrobetaine hydroxylase-like N-terminal" evidence="10">
    <location>
        <begin position="88"/>
        <end position="160"/>
    </location>
</feature>
<gene>
    <name evidence="11" type="primary">BBOX1</name>
    <name evidence="11" type="ORF">BLAG_LOCUS17354</name>
</gene>
<dbReference type="InterPro" id="IPR003819">
    <property type="entry name" value="TauD/TfdA-like"/>
</dbReference>
<name>A0A8J9ZRF2_BRALA</name>
<evidence type="ECO:0000256" key="4">
    <source>
        <dbReference type="ARBA" id="ARBA00022723"/>
    </source>
</evidence>
<evidence type="ECO:0000256" key="8">
    <source>
        <dbReference type="ARBA" id="ARBA00023004"/>
    </source>
</evidence>
<dbReference type="InterPro" id="IPR010376">
    <property type="entry name" value="GBBH-like_N"/>
</dbReference>
<dbReference type="OrthoDB" id="406634at2759"/>
<dbReference type="GO" id="GO:0005739">
    <property type="term" value="C:mitochondrion"/>
    <property type="evidence" value="ECO:0007669"/>
    <property type="project" value="TreeGrafter"/>
</dbReference>
<dbReference type="Gene3D" id="3.30.2020.30">
    <property type="match status" value="1"/>
</dbReference>
<keyword evidence="12" id="KW-1185">Reference proteome</keyword>
<comment type="cofactor">
    <cofactor evidence="1">
        <name>Fe(2+)</name>
        <dbReference type="ChEBI" id="CHEBI:29033"/>
    </cofactor>
</comment>
<protein>
    <submittedName>
        <fullName evidence="11">BBOX1 protein</fullName>
    </submittedName>
</protein>
<dbReference type="PANTHER" id="PTHR10696:SF25">
    <property type="entry name" value="OXIDOREDUCTASE AIM17-RELATED"/>
    <property type="match status" value="1"/>
</dbReference>
<dbReference type="Gene3D" id="3.60.130.10">
    <property type="entry name" value="Clavaminate synthase-like"/>
    <property type="match status" value="1"/>
</dbReference>
<keyword evidence="7" id="KW-0560">Oxidoreductase</keyword>
<reference evidence="11" key="1">
    <citation type="submission" date="2022-01" db="EMBL/GenBank/DDBJ databases">
        <authorList>
            <person name="Braso-Vives M."/>
        </authorList>
    </citation>
    <scope>NUCLEOTIDE SEQUENCE</scope>
</reference>
<evidence type="ECO:0000313" key="12">
    <source>
        <dbReference type="Proteomes" id="UP000838412"/>
    </source>
</evidence>
<evidence type="ECO:0000256" key="7">
    <source>
        <dbReference type="ARBA" id="ARBA00023002"/>
    </source>
</evidence>
<dbReference type="CDD" id="cd00250">
    <property type="entry name" value="CAS_like"/>
    <property type="match status" value="1"/>
</dbReference>
<evidence type="ECO:0000313" key="11">
    <source>
        <dbReference type="EMBL" id="CAH1262176.1"/>
    </source>
</evidence>
<dbReference type="SUPFAM" id="SSF51197">
    <property type="entry name" value="Clavaminate synthase-like"/>
    <property type="match status" value="1"/>
</dbReference>
<feature type="domain" description="TauD/TfdA-like" evidence="9">
    <location>
        <begin position="203"/>
        <end position="448"/>
    </location>
</feature>
<dbReference type="InterPro" id="IPR050411">
    <property type="entry name" value="AlphaKG_dependent_hydroxylases"/>
</dbReference>
<evidence type="ECO:0000256" key="2">
    <source>
        <dbReference type="ARBA" id="ARBA00005022"/>
    </source>
</evidence>
<evidence type="ECO:0000256" key="1">
    <source>
        <dbReference type="ARBA" id="ARBA00001954"/>
    </source>
</evidence>
<keyword evidence="4" id="KW-0479">Metal-binding</keyword>
<comment type="similarity">
    <text evidence="3">Belongs to the gamma-BBH/TMLD family.</text>
</comment>
<sequence length="480" mass="54902">MALITALRRTCCTALEGRLPRLARLDGNSRTRALSILSSSSFNIDHVGKRTCLSPQKWQQTRGLLCSATHGSKLEAWEVLREQLQVSVQAGGRQVQVQWDDSLESTTRYSSTWLRYHCHCLQCKQAHSGQRLLNPLSLPATQEVTKAWVDDEDRALHLGFAGEPDHVTVLPLGWLWKNSYSEEHRRQRAEKRRPLVHQNGFPEISYKKLLSGNKSVLLRWMQDISDYGVSLVRDVPTELGTVAKVGELIAPVQQSIYGNVFDVVSTEKPINAAYSNVGLEFHMDLMYYESPPGLQLLHCVRFNPEVQGGESVLLDVFPVVEHLRVHHPEDFNTLVRVPVTFQKIHFDREYPVCMRYQRPHIVLNPDKEVIAVNWSPQFEGPLSVPEDDVEPYYKAYRRLVQAMQDSPLKKERRLEPGDCLVFNNRRMLHSRRAFTLAPGTVRHLQGCYINIDEFKNRVQVLSTLVGDGSEARRVGNQDFF</sequence>
<dbReference type="InterPro" id="IPR042098">
    <property type="entry name" value="TauD-like_sf"/>
</dbReference>
<proteinExistence type="inferred from homology"/>
<dbReference type="UniPathway" id="UPA00118"/>
<dbReference type="Pfam" id="PF02668">
    <property type="entry name" value="TauD"/>
    <property type="match status" value="1"/>
</dbReference>
<dbReference type="GO" id="GO:0016706">
    <property type="term" value="F:2-oxoglutarate-dependent dioxygenase activity"/>
    <property type="evidence" value="ECO:0007669"/>
    <property type="project" value="UniProtKB-ARBA"/>
</dbReference>
<dbReference type="GO" id="GO:0046872">
    <property type="term" value="F:metal ion binding"/>
    <property type="evidence" value="ECO:0007669"/>
    <property type="project" value="UniProtKB-KW"/>
</dbReference>
<evidence type="ECO:0000259" key="9">
    <source>
        <dbReference type="Pfam" id="PF02668"/>
    </source>
</evidence>